<name>A0A3A8GW86_9BACT</name>
<dbReference type="Pfam" id="PF13365">
    <property type="entry name" value="Trypsin_2"/>
    <property type="match status" value="1"/>
</dbReference>
<reference evidence="2" key="1">
    <citation type="submission" date="2018-09" db="EMBL/GenBank/DDBJ databases">
        <authorList>
            <person name="Livingstone P.G."/>
            <person name="Whitworth D.E."/>
        </authorList>
    </citation>
    <scope>NUCLEOTIDE SEQUENCE [LARGE SCALE GENOMIC DNA]</scope>
    <source>
        <strain evidence="2">CA054A</strain>
    </source>
</reference>
<dbReference type="InterPro" id="IPR043504">
    <property type="entry name" value="Peptidase_S1_PA_chymotrypsin"/>
</dbReference>
<organism evidence="1 2">
    <name type="scientific">Corallococcus terminator</name>
    <dbReference type="NCBI Taxonomy" id="2316733"/>
    <lineage>
        <taxon>Bacteria</taxon>
        <taxon>Pseudomonadati</taxon>
        <taxon>Myxococcota</taxon>
        <taxon>Myxococcia</taxon>
        <taxon>Myxococcales</taxon>
        <taxon>Cystobacterineae</taxon>
        <taxon>Myxococcaceae</taxon>
        <taxon>Corallococcus</taxon>
    </lineage>
</organism>
<dbReference type="RefSeq" id="WP_147449198.1">
    <property type="nucleotide sequence ID" value="NZ_RAVZ01000852.1"/>
</dbReference>
<dbReference type="AlphaFoldDB" id="A0A3A8GW86"/>
<evidence type="ECO:0000313" key="2">
    <source>
        <dbReference type="Proteomes" id="UP000268094"/>
    </source>
</evidence>
<accession>A0A3A8GW86</accession>
<dbReference type="Gene3D" id="2.40.10.10">
    <property type="entry name" value="Trypsin-like serine proteases"/>
    <property type="match status" value="1"/>
</dbReference>
<keyword evidence="1" id="KW-0378">Hydrolase</keyword>
<keyword evidence="1" id="KW-0645">Protease</keyword>
<dbReference type="GO" id="GO:0006508">
    <property type="term" value="P:proteolysis"/>
    <property type="evidence" value="ECO:0007669"/>
    <property type="project" value="UniProtKB-KW"/>
</dbReference>
<proteinExistence type="predicted"/>
<gene>
    <name evidence="1" type="ORF">D7V88_42475</name>
</gene>
<sequence length="96" mass="10009">MSDDEQARHARTAEAVRRAGASLVLLELGGHTATGFVLTAEGHVITSLHAVASARSITAVLPDGLRTPVVQVAAVDERRDLALLRLSVPNLAPALP</sequence>
<feature type="non-terminal residue" evidence="1">
    <location>
        <position position="96"/>
    </location>
</feature>
<keyword evidence="2" id="KW-1185">Reference proteome</keyword>
<protein>
    <submittedName>
        <fullName evidence="1">Serine protease</fullName>
    </submittedName>
</protein>
<dbReference type="Proteomes" id="UP000268094">
    <property type="component" value="Unassembled WGS sequence"/>
</dbReference>
<dbReference type="SUPFAM" id="SSF50494">
    <property type="entry name" value="Trypsin-like serine proteases"/>
    <property type="match status" value="1"/>
</dbReference>
<comment type="caution">
    <text evidence="1">The sequence shown here is derived from an EMBL/GenBank/DDBJ whole genome shotgun (WGS) entry which is preliminary data.</text>
</comment>
<dbReference type="EMBL" id="RAVZ01000852">
    <property type="protein sequence ID" value="RKG63142.1"/>
    <property type="molecule type" value="Genomic_DNA"/>
</dbReference>
<dbReference type="InterPro" id="IPR009003">
    <property type="entry name" value="Peptidase_S1_PA"/>
</dbReference>
<evidence type="ECO:0000313" key="1">
    <source>
        <dbReference type="EMBL" id="RKG63142.1"/>
    </source>
</evidence>
<dbReference type="GO" id="GO:0008233">
    <property type="term" value="F:peptidase activity"/>
    <property type="evidence" value="ECO:0007669"/>
    <property type="project" value="UniProtKB-KW"/>
</dbReference>